<keyword evidence="6" id="KW-0597">Phosphoprotein</keyword>
<keyword evidence="17" id="KW-0675">Receptor</keyword>
<dbReference type="GO" id="GO:0005524">
    <property type="term" value="F:ATP binding"/>
    <property type="evidence" value="ECO:0007669"/>
    <property type="project" value="UniProtKB-UniRule"/>
</dbReference>
<keyword evidence="21" id="KW-0963">Cytoplasm</keyword>
<dbReference type="SMART" id="SM00220">
    <property type="entry name" value="S_TKc"/>
    <property type="match status" value="1"/>
</dbReference>
<keyword evidence="15 24" id="KW-1133">Transmembrane helix</keyword>
<keyword evidence="16 24" id="KW-0472">Membrane</keyword>
<keyword evidence="4" id="KW-1003">Cell membrane</keyword>
<dbReference type="InterPro" id="IPR003591">
    <property type="entry name" value="Leu-rich_rpt_typical-subtyp"/>
</dbReference>
<feature type="compositionally biased region" description="Polar residues" evidence="23">
    <location>
        <begin position="1085"/>
        <end position="1104"/>
    </location>
</feature>
<comment type="catalytic activity">
    <reaction evidence="20">
        <text>L-seryl-[protein] + ATP = O-phospho-L-seryl-[protein] + ADP + H(+)</text>
        <dbReference type="Rhea" id="RHEA:17989"/>
        <dbReference type="Rhea" id="RHEA-COMP:9863"/>
        <dbReference type="Rhea" id="RHEA-COMP:11604"/>
        <dbReference type="ChEBI" id="CHEBI:15378"/>
        <dbReference type="ChEBI" id="CHEBI:29999"/>
        <dbReference type="ChEBI" id="CHEBI:30616"/>
        <dbReference type="ChEBI" id="CHEBI:83421"/>
        <dbReference type="ChEBI" id="CHEBI:456216"/>
        <dbReference type="EC" id="2.7.11.1"/>
    </reaction>
</comment>
<dbReference type="SUPFAM" id="SSF52047">
    <property type="entry name" value="RNI-like"/>
    <property type="match status" value="1"/>
</dbReference>
<dbReference type="PROSITE" id="PS50250">
    <property type="entry name" value="PCI"/>
    <property type="match status" value="1"/>
</dbReference>
<dbReference type="PROSITE" id="PS51450">
    <property type="entry name" value="LRR"/>
    <property type="match status" value="1"/>
</dbReference>
<keyword evidence="3" id="KW-0217">Developmental protein</keyword>
<dbReference type="InterPro" id="IPR000719">
    <property type="entry name" value="Prot_kinase_dom"/>
</dbReference>
<keyword evidence="21" id="KW-0396">Initiation factor</keyword>
<dbReference type="InterPro" id="IPR008271">
    <property type="entry name" value="Ser/Thr_kinase_AS"/>
</dbReference>
<evidence type="ECO:0000256" key="23">
    <source>
        <dbReference type="SAM" id="MobiDB-lite"/>
    </source>
</evidence>
<sequence length="1445" mass="158820">MTTTTTTILPTSEGDPFLSVVRFTSQLAEASEPEIARLCKEGEEFIVARKWLELASLLVASAELVSSKLSEKDFECTYIIICSIVKNANSPEDDVLDMVKVISAKLVQQPNDKASLRLKILFNLYSLLDHPYARFQVYMKALSLAVTGKVTEYVIPSFKKIDSFLEEWNIDIKDQRELFLAVANVLRENKSLVKESLKFLTKYLTTFSNEDAQTLGEAKEGAVRAVIEFVKAPNIFQCDLLDLPAVAQLEKDAKYTPVYQLLKIFLTQRLNAYREFQTANSECLQSYGLVDEDCVTKMRLLSLAHLASNESGKIPYTSIKDTLQVKGEEVELWIVKAINAKLIDCKMDQINQAVIVRQVASVETLWGFPRRKMPPIMVFSFWLICITTCLPGRITVLADSDKSVLLRFKETVSDPGSILVSWVNESEDYCSWFGVSCDSTSRVMALNISGSGSDKGSSKISRNRFTCADIGKFPLYGFGIRRVCAGKLGTLVGNLPSVIVGLTELRVLSLPFNSFSGEIPVGIWGMEKLEVLDLEGNLILRVMNLGFNRFSGEIPSSLQNLSKLEILNLGGNKLNGTVPGFVGRFRVVHLLLNWLEGSLPKDIGDNCGKLEHLDLSGNFLSGRIPESLGSCRGLKSLLLYMNTLEETIPSEFGNLGKLDGPLPAELGNCSSLSVLVLSNLYNVYEDISSVRGESDQPPGADLTSMTEDFNFFQGGIPEEITRLPKLKILWVPRATLEGRFPGDWGSCQSLEMIPVGLSKCKNLRLLDLSSNVLTGELLKEMSVPCISVFDFLSNTTTSCPPVVYFDGFSIESYNTDPSSVYLSFFTEKAQVGASLTAVGDNNFTGTLKSVPLAQERLGKSISYIFSGGGNQLYGQFPGNLFDSCDKLKAVYVNVSSNKLSGRIPEGLSNMCTSLKILDASLNQIFGPIPSSLGDLSSLVALNLSWNQLQGHIPASLGKKMNALTFLSLANNNLTWQIPESFGQLHSLQVLDLSSNYLSGGIPHYFVNLKNLTVLLLNNNNLSGQIPSGFSTFAVFNVSSNNLSGPVPPTNGLTKCSSVVGNMYLQPCRVFSLTTPSSDPRGPMADSSTQDYASSPVENAPSQNPGRDGFNSLEIASIASASAIVSVLIALVILFFYTRKWHPKSKVMATTKREVTMFMDMGSHGNFNASNLIGNGGFGATYKAEISQEVIVAIKRLSIGRFQGVQQFHAEIKTLGRLRHPNLVTLIGYHASETEMFLVYNYLPGGNLEKFIQERSTRAVDWRNLHKIALDIARALAYLHDQCVPRVLHRDVKPSNILLDNDHNAYLSDFGLARLLGTSETHATTGVAGTFGYVAPEYAMTCRVSDKADVYSYGVVLLELLSDKKALDPSFVSYGNGFNIVQWGCMLLKQGRAKEFFTAGLWDAGPHDDLVEVLHLAVICTVDSLSTRPTMKQVVRRLKQLQPPSC</sequence>
<evidence type="ECO:0000256" key="22">
    <source>
        <dbReference type="PROSITE-ProRule" id="PRU10141"/>
    </source>
</evidence>
<dbReference type="GO" id="GO:0009409">
    <property type="term" value="P:response to cold"/>
    <property type="evidence" value="ECO:0007669"/>
    <property type="project" value="UniProtKB-ARBA"/>
</dbReference>
<dbReference type="GO" id="GO:0001732">
    <property type="term" value="P:formation of cytoplasmic translation initiation complex"/>
    <property type="evidence" value="ECO:0007669"/>
    <property type="project" value="UniProtKB-UniRule"/>
</dbReference>
<dbReference type="PROSITE" id="PS00107">
    <property type="entry name" value="PROTEIN_KINASE_ATP"/>
    <property type="match status" value="1"/>
</dbReference>
<dbReference type="GO" id="GO:0016282">
    <property type="term" value="C:eukaryotic 43S preinitiation complex"/>
    <property type="evidence" value="ECO:0007669"/>
    <property type="project" value="UniProtKB-UniRule"/>
</dbReference>
<comment type="similarity">
    <text evidence="21">Belongs to the eIF-3 subunit M family.</text>
</comment>
<gene>
    <name evidence="27" type="ORF">Bca52824_085155</name>
</gene>
<keyword evidence="5" id="KW-0723">Serine/threonine-protein kinase</keyword>
<comment type="subunit">
    <text evidence="21">Component of the eukaryotic translation initiation factor 3 (eIF-3) complex.</text>
</comment>
<keyword evidence="21" id="KW-0648">Protein biosynthesis</keyword>
<feature type="domain" description="PCI" evidence="26">
    <location>
        <begin position="192"/>
        <end position="361"/>
    </location>
</feature>
<evidence type="ECO:0000256" key="14">
    <source>
        <dbReference type="ARBA" id="ARBA00022840"/>
    </source>
</evidence>
<dbReference type="Pfam" id="PF00560">
    <property type="entry name" value="LRR_1"/>
    <property type="match status" value="3"/>
</dbReference>
<feature type="binding site" evidence="22">
    <location>
        <position position="1194"/>
    </location>
    <ligand>
        <name>ATP</name>
        <dbReference type="ChEBI" id="CHEBI:30616"/>
    </ligand>
</feature>
<dbReference type="InterPro" id="IPR000717">
    <property type="entry name" value="PCI_dom"/>
</dbReference>
<dbReference type="GO" id="GO:0003743">
    <property type="term" value="F:translation initiation factor activity"/>
    <property type="evidence" value="ECO:0007669"/>
    <property type="project" value="UniProtKB-UniRule"/>
</dbReference>
<evidence type="ECO:0000256" key="7">
    <source>
        <dbReference type="ARBA" id="ARBA00022614"/>
    </source>
</evidence>
<dbReference type="Gene3D" id="3.80.10.10">
    <property type="entry name" value="Ribonuclease Inhibitor"/>
    <property type="match status" value="3"/>
</dbReference>
<evidence type="ECO:0000256" key="19">
    <source>
        <dbReference type="ARBA" id="ARBA00047899"/>
    </source>
</evidence>
<evidence type="ECO:0000256" key="20">
    <source>
        <dbReference type="ARBA" id="ARBA00048679"/>
    </source>
</evidence>
<comment type="catalytic activity">
    <reaction evidence="19">
        <text>L-threonyl-[protein] + ATP = O-phospho-L-threonyl-[protein] + ADP + H(+)</text>
        <dbReference type="Rhea" id="RHEA:46608"/>
        <dbReference type="Rhea" id="RHEA-COMP:11060"/>
        <dbReference type="Rhea" id="RHEA-COMP:11605"/>
        <dbReference type="ChEBI" id="CHEBI:15378"/>
        <dbReference type="ChEBI" id="CHEBI:30013"/>
        <dbReference type="ChEBI" id="CHEBI:30616"/>
        <dbReference type="ChEBI" id="CHEBI:61977"/>
        <dbReference type="ChEBI" id="CHEBI:456216"/>
        <dbReference type="EC" id="2.7.11.1"/>
    </reaction>
</comment>
<feature type="domain" description="Protein kinase" evidence="25">
    <location>
        <begin position="1166"/>
        <end position="1440"/>
    </location>
</feature>
<keyword evidence="7" id="KW-0433">Leucine-rich repeat</keyword>
<evidence type="ECO:0000313" key="27">
    <source>
        <dbReference type="EMBL" id="KAG2245527.1"/>
    </source>
</evidence>
<dbReference type="OrthoDB" id="1896041at2759"/>
<reference evidence="27 28" key="1">
    <citation type="submission" date="2020-02" db="EMBL/GenBank/DDBJ databases">
        <authorList>
            <person name="Ma Q."/>
            <person name="Huang Y."/>
            <person name="Song X."/>
            <person name="Pei D."/>
        </authorList>
    </citation>
    <scope>NUCLEOTIDE SEQUENCE [LARGE SCALE GENOMIC DNA]</scope>
    <source>
        <strain evidence="27">Sxm20200214</strain>
        <tissue evidence="27">Leaf</tissue>
    </source>
</reference>
<evidence type="ECO:0000256" key="4">
    <source>
        <dbReference type="ARBA" id="ARBA00022475"/>
    </source>
</evidence>
<evidence type="ECO:0000256" key="10">
    <source>
        <dbReference type="ARBA" id="ARBA00022729"/>
    </source>
</evidence>
<dbReference type="HAMAP" id="MF_03012">
    <property type="entry name" value="eIF3m"/>
    <property type="match status" value="1"/>
</dbReference>
<dbReference type="Proteomes" id="UP000886595">
    <property type="component" value="Unassembled WGS sequence"/>
</dbReference>
<evidence type="ECO:0000256" key="16">
    <source>
        <dbReference type="ARBA" id="ARBA00023136"/>
    </source>
</evidence>
<keyword evidence="14 22" id="KW-0067">ATP-binding</keyword>
<evidence type="ECO:0000256" key="8">
    <source>
        <dbReference type="ARBA" id="ARBA00022679"/>
    </source>
</evidence>
<evidence type="ECO:0000256" key="24">
    <source>
        <dbReference type="SAM" id="Phobius"/>
    </source>
</evidence>
<feature type="transmembrane region" description="Helical" evidence="24">
    <location>
        <begin position="1114"/>
        <end position="1137"/>
    </location>
</feature>
<proteinExistence type="inferred from homology"/>
<dbReference type="GO" id="GO:0009942">
    <property type="term" value="P:longitudinal axis specification"/>
    <property type="evidence" value="ECO:0007669"/>
    <property type="project" value="UniProtKB-ARBA"/>
</dbReference>
<name>A0A8X7P7A5_BRACI</name>
<dbReference type="Pfam" id="PF00069">
    <property type="entry name" value="Pkinase"/>
    <property type="match status" value="1"/>
</dbReference>
<keyword evidence="11" id="KW-0677">Repeat</keyword>
<evidence type="ECO:0000313" key="28">
    <source>
        <dbReference type="Proteomes" id="UP000886595"/>
    </source>
</evidence>
<dbReference type="Pfam" id="PF01399">
    <property type="entry name" value="PCI"/>
    <property type="match status" value="1"/>
</dbReference>
<keyword evidence="18" id="KW-0325">Glycoprotein</keyword>
<protein>
    <recommendedName>
        <fullName evidence="21">Eukaryotic translation initiation factor 3 subunit M</fullName>
        <shortName evidence="21">eIF3m</shortName>
    </recommendedName>
</protein>
<dbReference type="FunFam" id="3.80.10.10:FF:000369">
    <property type="entry name" value="LRR receptor-like serine/threonine-protein kinase RPK2"/>
    <property type="match status" value="1"/>
</dbReference>
<evidence type="ECO:0000256" key="15">
    <source>
        <dbReference type="ARBA" id="ARBA00022989"/>
    </source>
</evidence>
<dbReference type="GO" id="GO:0009414">
    <property type="term" value="P:response to water deprivation"/>
    <property type="evidence" value="ECO:0007669"/>
    <property type="project" value="UniProtKB-ARBA"/>
</dbReference>
<dbReference type="InterPro" id="IPR011009">
    <property type="entry name" value="Kinase-like_dom_sf"/>
</dbReference>
<dbReference type="Gene3D" id="1.10.510.10">
    <property type="entry name" value="Transferase(Phosphotransferase) domain 1"/>
    <property type="match status" value="1"/>
</dbReference>
<keyword evidence="10" id="KW-0732">Signal</keyword>
<dbReference type="PANTHER" id="PTHR48056">
    <property type="entry name" value="LRR RECEPTOR-LIKE SERINE/THREONINE-PROTEIN KINASE-RELATED"/>
    <property type="match status" value="1"/>
</dbReference>
<dbReference type="GO" id="GO:0071541">
    <property type="term" value="C:eukaryotic translation initiation factor 3 complex, eIF3m"/>
    <property type="evidence" value="ECO:0007669"/>
    <property type="project" value="UniProtKB-UniRule"/>
</dbReference>
<evidence type="ECO:0000256" key="12">
    <source>
        <dbReference type="ARBA" id="ARBA00022741"/>
    </source>
</evidence>
<evidence type="ECO:0000256" key="5">
    <source>
        <dbReference type="ARBA" id="ARBA00022527"/>
    </source>
</evidence>
<dbReference type="Pfam" id="PF13855">
    <property type="entry name" value="LRR_8"/>
    <property type="match status" value="1"/>
</dbReference>
<dbReference type="Gene3D" id="3.30.200.20">
    <property type="entry name" value="Phosphorylase Kinase, domain 1"/>
    <property type="match status" value="1"/>
</dbReference>
<dbReference type="InterPro" id="IPR017441">
    <property type="entry name" value="Protein_kinase_ATP_BS"/>
</dbReference>
<evidence type="ECO:0000256" key="11">
    <source>
        <dbReference type="ARBA" id="ARBA00022737"/>
    </source>
</evidence>
<keyword evidence="8" id="KW-0808">Transferase</keyword>
<dbReference type="PANTHER" id="PTHR48056:SF63">
    <property type="entry name" value="PROTEIN KINASE DOMAIN-CONTAINING PROTEIN"/>
    <property type="match status" value="1"/>
</dbReference>
<keyword evidence="9 24" id="KW-0812">Transmembrane</keyword>
<evidence type="ECO:0000256" key="6">
    <source>
        <dbReference type="ARBA" id="ARBA00022553"/>
    </source>
</evidence>
<dbReference type="GO" id="GO:0005886">
    <property type="term" value="C:plasma membrane"/>
    <property type="evidence" value="ECO:0007669"/>
    <property type="project" value="UniProtKB-SubCell"/>
</dbReference>
<evidence type="ECO:0000259" key="25">
    <source>
        <dbReference type="PROSITE" id="PS50011"/>
    </source>
</evidence>
<dbReference type="SUPFAM" id="SSF52058">
    <property type="entry name" value="L domain-like"/>
    <property type="match status" value="2"/>
</dbReference>
<comment type="caution">
    <text evidence="27">The sequence shown here is derived from an EMBL/GenBank/DDBJ whole genome shotgun (WGS) entry which is preliminary data.</text>
</comment>
<dbReference type="FunFam" id="3.30.200.20:FF:000260">
    <property type="entry name" value="LRR receptor-like serine/threonine-protein kinase RPK2"/>
    <property type="match status" value="1"/>
</dbReference>
<organism evidence="27 28">
    <name type="scientific">Brassica carinata</name>
    <name type="common">Ethiopian mustard</name>
    <name type="synonym">Abyssinian cabbage</name>
    <dbReference type="NCBI Taxonomy" id="52824"/>
    <lineage>
        <taxon>Eukaryota</taxon>
        <taxon>Viridiplantae</taxon>
        <taxon>Streptophyta</taxon>
        <taxon>Embryophyta</taxon>
        <taxon>Tracheophyta</taxon>
        <taxon>Spermatophyta</taxon>
        <taxon>Magnoliopsida</taxon>
        <taxon>eudicotyledons</taxon>
        <taxon>Gunneridae</taxon>
        <taxon>Pentapetalae</taxon>
        <taxon>rosids</taxon>
        <taxon>malvids</taxon>
        <taxon>Brassicales</taxon>
        <taxon>Brassicaceae</taxon>
        <taxon>Brassiceae</taxon>
        <taxon>Brassica</taxon>
    </lineage>
</organism>
<keyword evidence="13" id="KW-0418">Kinase</keyword>
<comment type="function">
    <text evidence="21">Component of the eukaryotic translation initiation factor 3 (eIF-3) complex, which is involved in protein synthesis of a specialized repertoire of mRNAs and, together with other initiation factors, stimulates binding of mRNA and methionyl-tRNAi to the 40S ribosome. The eIF-3 complex specifically targets and initiates translation of a subset of mRNAs involved in cell proliferation.</text>
</comment>
<dbReference type="InterPro" id="IPR013210">
    <property type="entry name" value="LRR_N_plant-typ"/>
</dbReference>
<keyword evidence="12 22" id="KW-0547">Nucleotide-binding</keyword>
<dbReference type="InterPro" id="IPR027528">
    <property type="entry name" value="eIF3m"/>
</dbReference>
<keyword evidence="28" id="KW-1185">Reference proteome</keyword>
<dbReference type="GO" id="GO:0033290">
    <property type="term" value="C:eukaryotic 48S preinitiation complex"/>
    <property type="evidence" value="ECO:0007669"/>
    <property type="project" value="UniProtKB-UniRule"/>
</dbReference>
<dbReference type="EMBL" id="JAAMPC010000017">
    <property type="protein sequence ID" value="KAG2245527.1"/>
    <property type="molecule type" value="Genomic_DNA"/>
</dbReference>
<dbReference type="CDD" id="cd14066">
    <property type="entry name" value="STKc_IRAK"/>
    <property type="match status" value="1"/>
</dbReference>
<dbReference type="FunFam" id="1.10.510.10:FF:000192">
    <property type="entry name" value="LRR receptor-like serine/threonine-protein kinase RPK2"/>
    <property type="match status" value="1"/>
</dbReference>
<accession>A0A8X7P7A5</accession>
<dbReference type="PROSITE" id="PS50011">
    <property type="entry name" value="PROTEIN_KINASE_DOM"/>
    <property type="match status" value="1"/>
</dbReference>
<dbReference type="Pfam" id="PF08263">
    <property type="entry name" value="LRRNT_2"/>
    <property type="match status" value="1"/>
</dbReference>
<evidence type="ECO:0000256" key="21">
    <source>
        <dbReference type="HAMAP-Rule" id="MF_03012"/>
    </source>
</evidence>
<evidence type="ECO:0000256" key="18">
    <source>
        <dbReference type="ARBA" id="ARBA00023180"/>
    </source>
</evidence>
<dbReference type="SUPFAM" id="SSF56112">
    <property type="entry name" value="Protein kinase-like (PK-like)"/>
    <property type="match status" value="1"/>
</dbReference>
<evidence type="ECO:0000256" key="3">
    <source>
        <dbReference type="ARBA" id="ARBA00022473"/>
    </source>
</evidence>
<evidence type="ECO:0000259" key="26">
    <source>
        <dbReference type="PROSITE" id="PS50250"/>
    </source>
</evidence>
<evidence type="ECO:0000256" key="1">
    <source>
        <dbReference type="ARBA" id="ARBA00004251"/>
    </source>
</evidence>
<dbReference type="PROSITE" id="PS00108">
    <property type="entry name" value="PROTEIN_KINASE_ST"/>
    <property type="match status" value="1"/>
</dbReference>
<feature type="region of interest" description="Disordered" evidence="23">
    <location>
        <begin position="1074"/>
        <end position="1105"/>
    </location>
</feature>
<dbReference type="InterPro" id="IPR032675">
    <property type="entry name" value="LRR_dom_sf"/>
</dbReference>
<evidence type="ECO:0000256" key="9">
    <source>
        <dbReference type="ARBA" id="ARBA00022692"/>
    </source>
</evidence>
<dbReference type="InterPro" id="IPR001611">
    <property type="entry name" value="Leu-rich_rpt"/>
</dbReference>
<dbReference type="GO" id="GO:0004674">
    <property type="term" value="F:protein serine/threonine kinase activity"/>
    <property type="evidence" value="ECO:0007669"/>
    <property type="project" value="UniProtKB-KW"/>
</dbReference>
<dbReference type="GO" id="GO:0048508">
    <property type="term" value="P:embryonic meristem development"/>
    <property type="evidence" value="ECO:0007669"/>
    <property type="project" value="UniProtKB-ARBA"/>
</dbReference>
<dbReference type="SMART" id="SM00369">
    <property type="entry name" value="LRR_TYP"/>
    <property type="match status" value="7"/>
</dbReference>
<comment type="similarity">
    <text evidence="2">Belongs to the protein kinase superfamily. Ser/Thr protein kinase family.</text>
</comment>
<evidence type="ECO:0000256" key="17">
    <source>
        <dbReference type="ARBA" id="ARBA00023170"/>
    </source>
</evidence>
<comment type="subcellular location">
    <subcellularLocation>
        <location evidence="1">Cell membrane</location>
        <topology evidence="1">Single-pass type I membrane protein</topology>
    </subcellularLocation>
    <subcellularLocation>
        <location evidence="21">Cytoplasm</location>
    </subcellularLocation>
</comment>
<dbReference type="InterPro" id="IPR050647">
    <property type="entry name" value="Plant_LRR-RLKs"/>
</dbReference>
<evidence type="ECO:0000256" key="13">
    <source>
        <dbReference type="ARBA" id="ARBA00022777"/>
    </source>
</evidence>
<evidence type="ECO:0000256" key="2">
    <source>
        <dbReference type="ARBA" id="ARBA00008684"/>
    </source>
</evidence>
<dbReference type="GO" id="GO:0009945">
    <property type="term" value="P:radial axis specification"/>
    <property type="evidence" value="ECO:0007669"/>
    <property type="project" value="UniProtKB-ARBA"/>
</dbReference>